<dbReference type="InterPro" id="IPR002110">
    <property type="entry name" value="Ankyrin_rpt"/>
</dbReference>
<evidence type="ECO:0000313" key="10">
    <source>
        <dbReference type="EMBL" id="OQR84040.1"/>
    </source>
</evidence>
<dbReference type="InterPro" id="IPR051165">
    <property type="entry name" value="Multifunctional_ANK_Repeat"/>
</dbReference>
<comment type="subcellular location">
    <subcellularLocation>
        <location evidence="1">Membrane</location>
        <topology evidence="1">Multi-pass membrane protein</topology>
    </subcellularLocation>
</comment>
<dbReference type="EMBL" id="JNBR01001962">
    <property type="protein sequence ID" value="OQR84040.1"/>
    <property type="molecule type" value="Genomic_DNA"/>
</dbReference>
<evidence type="ECO:0000313" key="11">
    <source>
        <dbReference type="Proteomes" id="UP000243579"/>
    </source>
</evidence>
<dbReference type="Pfam" id="PF12796">
    <property type="entry name" value="Ank_2"/>
    <property type="match status" value="2"/>
</dbReference>
<evidence type="ECO:0000256" key="7">
    <source>
        <dbReference type="PROSITE-ProRule" id="PRU00023"/>
    </source>
</evidence>
<evidence type="ECO:0000256" key="3">
    <source>
        <dbReference type="ARBA" id="ARBA00022737"/>
    </source>
</evidence>
<dbReference type="InterPro" id="IPR005821">
    <property type="entry name" value="Ion_trans_dom"/>
</dbReference>
<comment type="caution">
    <text evidence="10">The sequence shown here is derived from an EMBL/GenBank/DDBJ whole genome shotgun (WGS) entry which is preliminary data.</text>
</comment>
<evidence type="ECO:0000256" key="8">
    <source>
        <dbReference type="SAM" id="Phobius"/>
    </source>
</evidence>
<dbReference type="Gene3D" id="1.25.40.20">
    <property type="entry name" value="Ankyrin repeat-containing domain"/>
    <property type="match status" value="4"/>
</dbReference>
<gene>
    <name evidence="10" type="ORF">ACHHYP_13977</name>
</gene>
<feature type="repeat" description="ANK" evidence="7">
    <location>
        <begin position="212"/>
        <end position="246"/>
    </location>
</feature>
<feature type="transmembrane region" description="Helical" evidence="8">
    <location>
        <begin position="951"/>
        <end position="971"/>
    </location>
</feature>
<accession>A0A1V9YEA5</accession>
<feature type="transmembrane region" description="Helical" evidence="8">
    <location>
        <begin position="884"/>
        <end position="905"/>
    </location>
</feature>
<dbReference type="PANTHER" id="PTHR24123:SF33">
    <property type="entry name" value="PROTEIN HOS4"/>
    <property type="match status" value="1"/>
</dbReference>
<dbReference type="PROSITE" id="PS50088">
    <property type="entry name" value="ANK_REPEAT"/>
    <property type="match status" value="4"/>
</dbReference>
<dbReference type="STRING" id="1202772.A0A1V9YEA5"/>
<dbReference type="GO" id="GO:0005216">
    <property type="term" value="F:monoatomic ion channel activity"/>
    <property type="evidence" value="ECO:0007669"/>
    <property type="project" value="InterPro"/>
</dbReference>
<evidence type="ECO:0000259" key="9">
    <source>
        <dbReference type="Pfam" id="PF00520"/>
    </source>
</evidence>
<feature type="domain" description="Ion transport" evidence="9">
    <location>
        <begin position="925"/>
        <end position="1118"/>
    </location>
</feature>
<dbReference type="PANTHER" id="PTHR24123">
    <property type="entry name" value="ANKYRIN REPEAT-CONTAINING"/>
    <property type="match status" value="1"/>
</dbReference>
<feature type="transmembrane region" description="Helical" evidence="8">
    <location>
        <begin position="1086"/>
        <end position="1112"/>
    </location>
</feature>
<organism evidence="10 11">
    <name type="scientific">Achlya hypogyna</name>
    <name type="common">Oomycete</name>
    <name type="synonym">Protoachlya hypogyna</name>
    <dbReference type="NCBI Taxonomy" id="1202772"/>
    <lineage>
        <taxon>Eukaryota</taxon>
        <taxon>Sar</taxon>
        <taxon>Stramenopiles</taxon>
        <taxon>Oomycota</taxon>
        <taxon>Saprolegniomycetes</taxon>
        <taxon>Saprolegniales</taxon>
        <taxon>Achlyaceae</taxon>
        <taxon>Achlya</taxon>
    </lineage>
</organism>
<proteinExistence type="predicted"/>
<dbReference type="Pfam" id="PF00520">
    <property type="entry name" value="Ion_trans"/>
    <property type="match status" value="1"/>
</dbReference>
<evidence type="ECO:0000256" key="4">
    <source>
        <dbReference type="ARBA" id="ARBA00022989"/>
    </source>
</evidence>
<dbReference type="Proteomes" id="UP000243579">
    <property type="component" value="Unassembled WGS sequence"/>
</dbReference>
<dbReference type="SMART" id="SM00248">
    <property type="entry name" value="ANK"/>
    <property type="match status" value="9"/>
</dbReference>
<keyword evidence="11" id="KW-1185">Reference proteome</keyword>
<dbReference type="PROSITE" id="PS50297">
    <property type="entry name" value="ANK_REP_REGION"/>
    <property type="match status" value="4"/>
</dbReference>
<dbReference type="OrthoDB" id="10057496at2759"/>
<dbReference type="InterPro" id="IPR036770">
    <property type="entry name" value="Ankyrin_rpt-contain_sf"/>
</dbReference>
<reference evidence="10 11" key="1">
    <citation type="journal article" date="2014" name="Genome Biol. Evol.">
        <title>The secreted proteins of Achlya hypogyna and Thraustotheca clavata identify the ancestral oomycete secretome and reveal gene acquisitions by horizontal gene transfer.</title>
        <authorList>
            <person name="Misner I."/>
            <person name="Blouin N."/>
            <person name="Leonard G."/>
            <person name="Richards T.A."/>
            <person name="Lane C.E."/>
        </authorList>
    </citation>
    <scope>NUCLEOTIDE SEQUENCE [LARGE SCALE GENOMIC DNA]</scope>
    <source>
        <strain evidence="10 11">ATCC 48635</strain>
    </source>
</reference>
<keyword evidence="2 8" id="KW-0812">Transmembrane</keyword>
<keyword evidence="4 8" id="KW-1133">Transmembrane helix</keyword>
<sequence>MVTTSRRVLPKIGFGFDVLNIDTAESPLADATRPLIELYFEGKIPNVITRLETRSATPDDLIEVRWGCTILSAAAEDGNYTIVRLLLENSAFQSIPDYEWAPAFGAAKLDHLSIVQLLWATIPDLCDVREPHDGNSLLHVAASHKAEYVLRWLLQRVDTVDIFNHVKTVLHRYTWPQGFILRPFLFSFVPVLTSTSKPRHYPITAISDSSQDGTSPLHLVVNNSAVPSVVLTALLVAGADLEATDKNGRRPVDVCQDGNVAKFLEKEAQFRERYPLHFMARSGRCKPVLSWINDTLGCNGSSEAVYSVKVDNVARERDLTTDDGLTVLMYAAKALDYTTQDQALECLLPYCSNETILLVDSDGRTALDYLLNKKLVCIDSTANGSNNALLRSANNNWNELQTLLRSHPHTPSINEYDDLGYAVLHRVAQCGHVPTLELLLQQTKLNVNLRTASDGGDVAVNLAAKANHVDCVRLLLQAGAETALPQGITKDAISKRRAIATPSQKLRYDRWELVQEYPSYATAGLLNIQAAEDAIKMKQGALQVAMRTVQSEHVLKALFAKTSDIDAQDNMGHTALMMAAQAGHISNVRFLLSEGVDADVDLQDKTGKTALMYAATAGHDEVVDMLVKALADLTIMDANGCTVISHLNEWVHANCIHGRVNPSSPQARILDSLRKESRMRATSHEYKEKLALSMTSLTTEEVFSGNGFAKALACSINLGQTFLNDCVQLDRHEAQFFNLDLAYGKQSSYSALHAVLNVRSGDPDYVFLAKKACLEHIVMYRLLAIKWELFGQRKYIEQLLMDLLLLLAMTTSSVLFQDEEPPIVVCYFGLATMIFVAVAFGVVQVLRPALLWRLARFSYDRRLHMDPEMVIPDLWGRKAFVRRCLGFLVLALTGAGVVPMAMGLRQLNEETWFPPLCHGVLGLTAMYFIANEFKELRHIGRKYLSSRMNCAQLLIYFLILVVFVPIKFGFIDATFELHVILGSFLSLALWVLSLQFLEVVPSASYLLPMFADLFGDIYNFFIVFGIFQVGLTITFYQLFRRQPEDTAFSSPGQSFLTTYFVMFGQVPLDSLRVFADSSSAASEVMYVATTVLIMMHSAVVVVILLNVLLALMNQTVTSGLEKAKSQALASYASCILRLEGAMNLSEDETLELTHLPCPDGHRVLNPIFTERVPKAVLWLSNEQTEALLASAADRRLWNDVMQTLDDAIDWEVNYLVGALNHTAHFTTMDVVAVFADELRIIEMARSHLKVAVNDARNCRGQYKHETLSKLRARVAKELAKLKEKMMATWKPKSTKDTNTNHSQCVLLFELAQRSSLEALLGKSIACISTAVESTLAANRDKESIETDATVRPETMLETDVAALKELFAVQVKDVASLKEFVASHANGVDIQTKDIASQAKDLATLTKEVATMTATLDVMKNLLMRLKSESNTATALRCN</sequence>
<feature type="repeat" description="ANK" evidence="7">
    <location>
        <begin position="455"/>
        <end position="487"/>
    </location>
</feature>
<evidence type="ECO:0000256" key="2">
    <source>
        <dbReference type="ARBA" id="ARBA00022692"/>
    </source>
</evidence>
<name>A0A1V9YEA5_ACHHY</name>
<evidence type="ECO:0000256" key="5">
    <source>
        <dbReference type="ARBA" id="ARBA00023043"/>
    </source>
</evidence>
<feature type="transmembrane region" description="Helical" evidence="8">
    <location>
        <begin position="911"/>
        <end position="930"/>
    </location>
</feature>
<evidence type="ECO:0000256" key="1">
    <source>
        <dbReference type="ARBA" id="ARBA00004141"/>
    </source>
</evidence>
<keyword evidence="5 7" id="KW-0040">ANK repeat</keyword>
<feature type="transmembrane region" description="Helical" evidence="8">
    <location>
        <begin position="822"/>
        <end position="846"/>
    </location>
</feature>
<keyword evidence="3" id="KW-0677">Repeat</keyword>
<keyword evidence="6 8" id="KW-0472">Membrane</keyword>
<dbReference type="SUPFAM" id="SSF48403">
    <property type="entry name" value="Ankyrin repeat"/>
    <property type="match status" value="2"/>
</dbReference>
<protein>
    <submittedName>
        <fullName evidence="10">Ankyrin repeat protein</fullName>
    </submittedName>
</protein>
<evidence type="ECO:0000256" key="6">
    <source>
        <dbReference type="ARBA" id="ARBA00023136"/>
    </source>
</evidence>
<dbReference type="GO" id="GO:0016020">
    <property type="term" value="C:membrane"/>
    <property type="evidence" value="ECO:0007669"/>
    <property type="project" value="UniProtKB-SubCell"/>
</dbReference>
<feature type="repeat" description="ANK" evidence="7">
    <location>
        <begin position="606"/>
        <end position="638"/>
    </location>
</feature>
<feature type="repeat" description="ANK" evidence="7">
    <location>
        <begin position="571"/>
        <end position="603"/>
    </location>
</feature>
<feature type="transmembrane region" description="Helical" evidence="8">
    <location>
        <begin position="1056"/>
        <end position="1074"/>
    </location>
</feature>
<feature type="transmembrane region" description="Helical" evidence="8">
    <location>
        <begin position="1017"/>
        <end position="1036"/>
    </location>
</feature>